<dbReference type="EMBL" id="FONA01000001">
    <property type="protein sequence ID" value="SFD68027.1"/>
    <property type="molecule type" value="Genomic_DNA"/>
</dbReference>
<dbReference type="GO" id="GO:0004560">
    <property type="term" value="F:alpha-L-fucosidase activity"/>
    <property type="evidence" value="ECO:0007669"/>
    <property type="project" value="InterPro"/>
</dbReference>
<comment type="similarity">
    <text evidence="2">Belongs to the glycosyl hydrolase 29 family.</text>
</comment>
<dbReference type="Proteomes" id="UP000181976">
    <property type="component" value="Unassembled WGS sequence"/>
</dbReference>
<accession>A0A1I1UBA3</accession>
<evidence type="ECO:0000313" key="8">
    <source>
        <dbReference type="EMBL" id="SFD68027.1"/>
    </source>
</evidence>
<dbReference type="InterPro" id="IPR057739">
    <property type="entry name" value="Glyco_hydro_29_N"/>
</dbReference>
<dbReference type="PANTHER" id="PTHR10030">
    <property type="entry name" value="ALPHA-L-FUCOSIDASE"/>
    <property type="match status" value="1"/>
</dbReference>
<proteinExistence type="inferred from homology"/>
<dbReference type="Gene3D" id="3.20.20.80">
    <property type="entry name" value="Glycosidases"/>
    <property type="match status" value="1"/>
</dbReference>
<dbReference type="GO" id="GO:0016139">
    <property type="term" value="P:glycoside catabolic process"/>
    <property type="evidence" value="ECO:0007669"/>
    <property type="project" value="TreeGrafter"/>
</dbReference>
<evidence type="ECO:0000256" key="1">
    <source>
        <dbReference type="ARBA" id="ARBA00004071"/>
    </source>
</evidence>
<dbReference type="STRING" id="385682.SAMN05444380_1017"/>
<dbReference type="GO" id="GO:0005764">
    <property type="term" value="C:lysosome"/>
    <property type="evidence" value="ECO:0007669"/>
    <property type="project" value="TreeGrafter"/>
</dbReference>
<reference evidence="8 9" key="1">
    <citation type="submission" date="2016-10" db="EMBL/GenBank/DDBJ databases">
        <authorList>
            <person name="de Groot N.N."/>
        </authorList>
    </citation>
    <scope>NUCLEOTIDE SEQUENCE [LARGE SCALE GENOMIC DNA]</scope>
    <source>
        <strain evidence="8 9">DSM 19012</strain>
    </source>
</reference>
<dbReference type="EC" id="3.2.1.51" evidence="3"/>
<dbReference type="RefSeq" id="WP_010527333.1">
    <property type="nucleotide sequence ID" value="NZ_AFSL01000040.1"/>
</dbReference>
<dbReference type="PANTHER" id="PTHR10030:SF37">
    <property type="entry name" value="ALPHA-L-FUCOSIDASE-RELATED"/>
    <property type="match status" value="1"/>
</dbReference>
<organism evidence="8 9">
    <name type="scientific">Thermophagus xiamenensis</name>
    <dbReference type="NCBI Taxonomy" id="385682"/>
    <lineage>
        <taxon>Bacteria</taxon>
        <taxon>Pseudomonadati</taxon>
        <taxon>Bacteroidota</taxon>
        <taxon>Bacteroidia</taxon>
        <taxon>Marinilabiliales</taxon>
        <taxon>Marinilabiliaceae</taxon>
        <taxon>Thermophagus</taxon>
    </lineage>
</organism>
<gene>
    <name evidence="8" type="ORF">SAMN05444380_1017</name>
</gene>
<comment type="function">
    <text evidence="1">Alpha-L-fucosidase is responsible for hydrolyzing the alpha-1,6-linked fucose joined to the reducing-end N-acetylglucosamine of the carbohydrate moieties of glycoproteins.</text>
</comment>
<dbReference type="SUPFAM" id="SSF51445">
    <property type="entry name" value="(Trans)glycosidases"/>
    <property type="match status" value="1"/>
</dbReference>
<evidence type="ECO:0000256" key="3">
    <source>
        <dbReference type="ARBA" id="ARBA00012662"/>
    </source>
</evidence>
<dbReference type="AlphaFoldDB" id="A0A1I1UBA3"/>
<keyword evidence="5" id="KW-0378">Hydrolase</keyword>
<evidence type="ECO:0000256" key="4">
    <source>
        <dbReference type="ARBA" id="ARBA00022729"/>
    </source>
</evidence>
<dbReference type="InterPro" id="IPR016286">
    <property type="entry name" value="FUC_metazoa-typ"/>
</dbReference>
<evidence type="ECO:0000259" key="7">
    <source>
        <dbReference type="Pfam" id="PF01120"/>
    </source>
</evidence>
<dbReference type="SMART" id="SM00812">
    <property type="entry name" value="Alpha_L_fucos"/>
    <property type="match status" value="1"/>
</dbReference>
<dbReference type="Pfam" id="PF01120">
    <property type="entry name" value="Alpha_L_fucos"/>
    <property type="match status" value="1"/>
</dbReference>
<keyword evidence="9" id="KW-1185">Reference proteome</keyword>
<evidence type="ECO:0000256" key="5">
    <source>
        <dbReference type="ARBA" id="ARBA00022801"/>
    </source>
</evidence>
<dbReference type="PRINTS" id="PR00741">
    <property type="entry name" value="GLHYDRLASE29"/>
</dbReference>
<name>A0A1I1UBA3_9BACT</name>
<dbReference type="eggNOG" id="COG3669">
    <property type="taxonomic scope" value="Bacteria"/>
</dbReference>
<dbReference type="InParanoid" id="A0A1I1UBA3"/>
<dbReference type="InterPro" id="IPR017853">
    <property type="entry name" value="GH"/>
</dbReference>
<sequence length="719" mass="81033">MSKKSSFFIIVSILLFFIRCTEKQQESQQAIAIKSDFPNNQELKEQWGANKISLFVHFGVYSSLGGEWNNQKTNGAAENILANMPIATDEYQQIARDFSPKKWDADEIVALAEEIEAGSIIFTAKHNDGFCLFKTTTTPFNVVDFTIFNRDILAELSDACQKANIKLGINFSLTDWNLPEAWPVTSHNGGPVTNAHFQINLQQIKELLTNYGPISTIYFHSGLHTPEQSKELRQLIKSLQPQCLISDGIGNDMGDFIASPFNQPLSELPETPWVYRSSFFPPSLGYDKNKKSVDPLFLAQQKIRELVKVISDGGNYALNLAPRGNGSPDPVEVEILQHMGRWIKVNYPAISNTDGNAATVQSPPFWMATSNENLLYLFVDSVPSTQKLNLPNLNQTIAKVRFLGSGIEPQFYRNLPGNEIIWTSPAMADPMQLPVLEITLEESLRPMPEEKISVAPNDTVILNSNNAFSDKSFSGIDALSSIPSTTKLRWNLDAENLFTAQLRFTDHETGRSLKLKTDSFETIEALKGKLGEFIHATGDTIKILHIYRTTPYYGPFNELHINPNGNNRIQVSSGSWMVWPPKKDNTITLPLTNYYYYVEINSDIAQQYCFEIRGNNGIQLWVNGQERYRKINYAPDQPLGCKIVLDLKKGINILLIRNFNRWGGKDHFELTPLPDARWHVQSVDIPGRQNYLEITEASPANPHADIDLPNFSIEILPKN</sequence>
<dbReference type="OrthoDB" id="1389336at2"/>
<dbReference type="GO" id="GO:0006004">
    <property type="term" value="P:fucose metabolic process"/>
    <property type="evidence" value="ECO:0007669"/>
    <property type="project" value="InterPro"/>
</dbReference>
<keyword evidence="6" id="KW-0326">Glycosidase</keyword>
<keyword evidence="4" id="KW-0732">Signal</keyword>
<evidence type="ECO:0000256" key="2">
    <source>
        <dbReference type="ARBA" id="ARBA00007951"/>
    </source>
</evidence>
<protein>
    <recommendedName>
        <fullName evidence="3">alpha-L-fucosidase</fullName>
        <ecNumber evidence="3">3.2.1.51</ecNumber>
    </recommendedName>
</protein>
<evidence type="ECO:0000256" key="6">
    <source>
        <dbReference type="ARBA" id="ARBA00023295"/>
    </source>
</evidence>
<dbReference type="InterPro" id="IPR000933">
    <property type="entry name" value="Glyco_hydro_29"/>
</dbReference>
<feature type="domain" description="Glycoside hydrolase family 29 N-terminal" evidence="7">
    <location>
        <begin position="22"/>
        <end position="346"/>
    </location>
</feature>
<evidence type="ECO:0000313" key="9">
    <source>
        <dbReference type="Proteomes" id="UP000181976"/>
    </source>
</evidence>